<dbReference type="PROSITE" id="PS50977">
    <property type="entry name" value="HTH_TETR_2"/>
    <property type="match status" value="1"/>
</dbReference>
<dbReference type="PANTHER" id="PTHR47506:SF1">
    <property type="entry name" value="HTH-TYPE TRANSCRIPTIONAL REGULATOR YJDC"/>
    <property type="match status" value="1"/>
</dbReference>
<dbReference type="EMBL" id="JAPKFM010000016">
    <property type="protein sequence ID" value="MCX2965419.1"/>
    <property type="molecule type" value="Genomic_DNA"/>
</dbReference>
<gene>
    <name evidence="6" type="ORF">OSB52_15090</name>
</gene>
<keyword evidence="1" id="KW-0805">Transcription regulation</keyword>
<dbReference type="AlphaFoldDB" id="A0A9X3D7M3"/>
<comment type="caution">
    <text evidence="6">The sequence shown here is derived from an EMBL/GenBank/DDBJ whole genome shotgun (WGS) entry which is preliminary data.</text>
</comment>
<keyword evidence="2 4" id="KW-0238">DNA-binding</keyword>
<feature type="domain" description="HTH tetR-type" evidence="5">
    <location>
        <begin position="6"/>
        <end position="66"/>
    </location>
</feature>
<dbReference type="RefSeq" id="WP_266062571.1">
    <property type="nucleotide sequence ID" value="NZ_JAPKFM010000016.1"/>
</dbReference>
<dbReference type="Proteomes" id="UP001143347">
    <property type="component" value="Unassembled WGS sequence"/>
</dbReference>
<dbReference type="SUPFAM" id="SSF46689">
    <property type="entry name" value="Homeodomain-like"/>
    <property type="match status" value="1"/>
</dbReference>
<accession>A0A9X3D7M3</accession>
<proteinExistence type="predicted"/>
<dbReference type="Gene3D" id="1.10.357.10">
    <property type="entry name" value="Tetracycline Repressor, domain 2"/>
    <property type="match status" value="1"/>
</dbReference>
<name>A0A9X3D7M3_9ACTN</name>
<dbReference type="SUPFAM" id="SSF48498">
    <property type="entry name" value="Tetracyclin repressor-like, C-terminal domain"/>
    <property type="match status" value="1"/>
</dbReference>
<protein>
    <submittedName>
        <fullName evidence="6">Helix-turn-helix domain containing protein</fullName>
    </submittedName>
</protein>
<dbReference type="PANTHER" id="PTHR47506">
    <property type="entry name" value="TRANSCRIPTIONAL REGULATORY PROTEIN"/>
    <property type="match status" value="1"/>
</dbReference>
<evidence type="ECO:0000313" key="6">
    <source>
        <dbReference type="EMBL" id="MCX2965419.1"/>
    </source>
</evidence>
<organism evidence="6 7">
    <name type="scientific">Gordonia aquimaris</name>
    <dbReference type="NCBI Taxonomy" id="2984863"/>
    <lineage>
        <taxon>Bacteria</taxon>
        <taxon>Bacillati</taxon>
        <taxon>Actinomycetota</taxon>
        <taxon>Actinomycetes</taxon>
        <taxon>Mycobacteriales</taxon>
        <taxon>Gordoniaceae</taxon>
        <taxon>Gordonia</taxon>
    </lineage>
</organism>
<evidence type="ECO:0000259" key="5">
    <source>
        <dbReference type="PROSITE" id="PS50977"/>
    </source>
</evidence>
<reference evidence="6" key="1">
    <citation type="submission" date="2022-10" db="EMBL/GenBank/DDBJ databases">
        <title>WGS of marine actinomycetes from Thailand.</title>
        <authorList>
            <person name="Thawai C."/>
        </authorList>
    </citation>
    <scope>NUCLEOTIDE SEQUENCE</scope>
    <source>
        <strain evidence="6">SW21</strain>
    </source>
</reference>
<evidence type="ECO:0000256" key="2">
    <source>
        <dbReference type="ARBA" id="ARBA00023125"/>
    </source>
</evidence>
<dbReference type="Gene3D" id="1.10.10.60">
    <property type="entry name" value="Homeodomain-like"/>
    <property type="match status" value="1"/>
</dbReference>
<evidence type="ECO:0000256" key="4">
    <source>
        <dbReference type="PROSITE-ProRule" id="PRU00335"/>
    </source>
</evidence>
<keyword evidence="7" id="KW-1185">Reference proteome</keyword>
<dbReference type="InterPro" id="IPR001647">
    <property type="entry name" value="HTH_TetR"/>
</dbReference>
<dbReference type="InterPro" id="IPR009057">
    <property type="entry name" value="Homeodomain-like_sf"/>
</dbReference>
<dbReference type="GO" id="GO:0003677">
    <property type="term" value="F:DNA binding"/>
    <property type="evidence" value="ECO:0007669"/>
    <property type="project" value="UniProtKB-UniRule"/>
</dbReference>
<dbReference type="InterPro" id="IPR036271">
    <property type="entry name" value="Tet_transcr_reg_TetR-rel_C_sf"/>
</dbReference>
<dbReference type="Pfam" id="PF00440">
    <property type="entry name" value="TetR_N"/>
    <property type="match status" value="1"/>
</dbReference>
<evidence type="ECO:0000256" key="1">
    <source>
        <dbReference type="ARBA" id="ARBA00023015"/>
    </source>
</evidence>
<sequence length="200" mass="21172">MGRHPGYDAANVISRARNLFWRNGFDKVSVTDVERATGLSRSSVYHAFGSMRGLFDAAVLDYLDTVVRPRLRGLTGDRVSPHALQDYLRDLGVAIEQRADSDEPTGCLLLGTAATSLGDDSAVREVIAAYHRELLDAVLAGARAADSSAPERVVEARARSVAGAVIAANVLARVDTESALALLEATARSAAVAPDAADVR</sequence>
<feature type="DNA-binding region" description="H-T-H motif" evidence="4">
    <location>
        <begin position="29"/>
        <end position="48"/>
    </location>
</feature>
<evidence type="ECO:0000313" key="7">
    <source>
        <dbReference type="Proteomes" id="UP001143347"/>
    </source>
</evidence>
<keyword evidence="3" id="KW-0804">Transcription</keyword>
<evidence type="ECO:0000256" key="3">
    <source>
        <dbReference type="ARBA" id="ARBA00023163"/>
    </source>
</evidence>